<keyword evidence="12 15" id="KW-0482">Metalloprotease</keyword>
<evidence type="ECO:0000256" key="7">
    <source>
        <dbReference type="ARBA" id="ARBA00022741"/>
    </source>
</evidence>
<dbReference type="EMBL" id="CP031641">
    <property type="protein sequence ID" value="AXO87030.1"/>
    <property type="molecule type" value="Genomic_DNA"/>
</dbReference>
<dbReference type="FunFam" id="3.40.50.300:FF:000001">
    <property type="entry name" value="ATP-dependent zinc metalloprotease FtsH"/>
    <property type="match status" value="1"/>
</dbReference>
<comment type="subunit">
    <text evidence="15">Homohexamer.</text>
</comment>
<dbReference type="Pfam" id="PF17862">
    <property type="entry name" value="AAA_lid_3"/>
    <property type="match status" value="1"/>
</dbReference>
<sequence>MAKNLILWLIIAAVLVTVMNNFSSPNEPQTLNYSDFIQQVKDGKVERVTVDGAVITGKRTDGDNFKTVRPAIADNGLIGDLVDNHVVVEGKQPEQQSIWTQLLVASFPILVIIAVFMFFMRQMQGGAGGKGGPMSFGKSKARLLSEDQVKTTLADVAGCDEAKEEVGELVEFLRDPGKFQRLGGRIPRGVLMVGPPGTGKTLLAKAIAGEAKVPFFTISGSDFVEMFVGVGASRVRDMFEQAKKHAPCIIFIDEIDAVGRHRGAGMGGGHDEREQTLNQLLVEMDGFEMNDGIIVIAATNRPDVLDPALLRPGRFDRQVVVGLPDIRGREQILKVHMRKVPIGENVNAAVIARGTPGFSGADLANLVNEASLFAARAGKRLVEMKEFELAKDKIMMGAERKTMVMSEKEKQNTAYHEAGHAIVGRIVPEHDPVYKVSIIPRGRALGVTMFLPEEDRYSLSKRALISQICSLYGGRIAEEMTLGFDGVTTGASNDIMRASQIARNMVTKWGLSEKLGPLMYAEEEGEVFLGRSAGSQQASVSGETAKLIDSEVRSIIDHCYATAKQILTENRDKLDAMAEALMKYETIDADQIDDIMSGRAPREPRDWDNDAGTSGTPASQGDRPESPIGGPAAQH</sequence>
<keyword evidence="5 15" id="KW-0812">Transmembrane</keyword>
<comment type="function">
    <text evidence="15">Acts as a processive, ATP-dependent zinc metallopeptidase for both cytoplasmic and membrane proteins. Plays a role in the quality control of integral membrane proteins.</text>
</comment>
<feature type="region of interest" description="Disordered" evidence="17">
    <location>
        <begin position="594"/>
        <end position="635"/>
    </location>
</feature>
<dbReference type="Proteomes" id="UP000258127">
    <property type="component" value="Chromosome"/>
</dbReference>
<evidence type="ECO:0000256" key="9">
    <source>
        <dbReference type="ARBA" id="ARBA00022833"/>
    </source>
</evidence>
<dbReference type="Gene3D" id="1.20.58.760">
    <property type="entry name" value="Peptidase M41"/>
    <property type="match status" value="1"/>
</dbReference>
<dbReference type="HAMAP" id="MF_01458">
    <property type="entry name" value="FtsH"/>
    <property type="match status" value="1"/>
</dbReference>
<dbReference type="InterPro" id="IPR041569">
    <property type="entry name" value="AAA_lid_3"/>
</dbReference>
<dbReference type="RefSeq" id="WP_029613922.1">
    <property type="nucleotide sequence ID" value="NZ_CP009747.1"/>
</dbReference>
<dbReference type="GO" id="GO:0005524">
    <property type="term" value="F:ATP binding"/>
    <property type="evidence" value="ECO:0007669"/>
    <property type="project" value="UniProtKB-UniRule"/>
</dbReference>
<feature type="binding site" evidence="15">
    <location>
        <position position="420"/>
    </location>
    <ligand>
        <name>Zn(2+)</name>
        <dbReference type="ChEBI" id="CHEBI:29105"/>
        <note>catalytic</note>
    </ligand>
</feature>
<dbReference type="PANTHER" id="PTHR23076">
    <property type="entry name" value="METALLOPROTEASE M41 FTSH"/>
    <property type="match status" value="1"/>
</dbReference>
<evidence type="ECO:0000256" key="13">
    <source>
        <dbReference type="ARBA" id="ARBA00023136"/>
    </source>
</evidence>
<dbReference type="Gene3D" id="3.40.50.300">
    <property type="entry name" value="P-loop containing nucleotide triphosphate hydrolases"/>
    <property type="match status" value="1"/>
</dbReference>
<comment type="subcellular location">
    <subcellularLocation>
        <location evidence="15">Cell membrane</location>
        <topology evidence="15">Multi-pass membrane protein</topology>
        <orientation evidence="15">Cytoplasmic side</orientation>
    </subcellularLocation>
    <subcellularLocation>
        <location evidence="1">Membrane</location>
    </subcellularLocation>
</comment>
<comment type="cofactor">
    <cofactor evidence="15">
        <name>Zn(2+)</name>
        <dbReference type="ChEBI" id="CHEBI:29105"/>
    </cofactor>
    <text evidence="15">Binds 1 zinc ion per subunit.</text>
</comment>
<evidence type="ECO:0000313" key="20">
    <source>
        <dbReference type="Proteomes" id="UP000258127"/>
    </source>
</evidence>
<feature type="transmembrane region" description="Helical" evidence="15">
    <location>
        <begin position="98"/>
        <end position="120"/>
    </location>
</feature>
<evidence type="ECO:0000256" key="1">
    <source>
        <dbReference type="ARBA" id="ARBA00004370"/>
    </source>
</evidence>
<evidence type="ECO:0000256" key="6">
    <source>
        <dbReference type="ARBA" id="ARBA00022723"/>
    </source>
</evidence>
<feature type="binding site" evidence="15">
    <location>
        <position position="416"/>
    </location>
    <ligand>
        <name>Zn(2+)</name>
        <dbReference type="ChEBI" id="CHEBI:29105"/>
        <note>catalytic</note>
    </ligand>
</feature>
<evidence type="ECO:0000313" key="19">
    <source>
        <dbReference type="EMBL" id="AXO87030.1"/>
    </source>
</evidence>
<dbReference type="SUPFAM" id="SSF52540">
    <property type="entry name" value="P-loop containing nucleoside triphosphate hydrolases"/>
    <property type="match status" value="1"/>
</dbReference>
<evidence type="ECO:0000256" key="16">
    <source>
        <dbReference type="RuleBase" id="RU003651"/>
    </source>
</evidence>
<dbReference type="FunFam" id="1.20.58.760:FF:000001">
    <property type="entry name" value="ATP-dependent zinc metalloprotease FtsH"/>
    <property type="match status" value="1"/>
</dbReference>
<dbReference type="InterPro" id="IPR037219">
    <property type="entry name" value="Peptidase_M41-like"/>
</dbReference>
<dbReference type="KEGG" id="ppv:NJ69_00275"/>
<feature type="binding site" evidence="15">
    <location>
        <position position="494"/>
    </location>
    <ligand>
        <name>Zn(2+)</name>
        <dbReference type="ChEBI" id="CHEBI:29105"/>
        <note>catalytic</note>
    </ligand>
</feature>
<dbReference type="InterPro" id="IPR011546">
    <property type="entry name" value="Pept_M41_FtsH_extracell"/>
</dbReference>
<evidence type="ECO:0000256" key="14">
    <source>
        <dbReference type="ARBA" id="ARBA00061570"/>
    </source>
</evidence>
<evidence type="ECO:0000256" key="17">
    <source>
        <dbReference type="SAM" id="MobiDB-lite"/>
    </source>
</evidence>
<dbReference type="GO" id="GO:0004176">
    <property type="term" value="F:ATP-dependent peptidase activity"/>
    <property type="evidence" value="ECO:0007669"/>
    <property type="project" value="InterPro"/>
</dbReference>
<evidence type="ECO:0000256" key="3">
    <source>
        <dbReference type="ARBA" id="ARBA00022475"/>
    </source>
</evidence>
<organism evidence="19 20">
    <name type="scientific">Pseudomonas parafulva</name>
    <dbReference type="NCBI Taxonomy" id="157782"/>
    <lineage>
        <taxon>Bacteria</taxon>
        <taxon>Pseudomonadati</taxon>
        <taxon>Pseudomonadota</taxon>
        <taxon>Gammaproteobacteria</taxon>
        <taxon>Pseudomonadales</taxon>
        <taxon>Pseudomonadaceae</taxon>
        <taxon>Pseudomonas</taxon>
    </lineage>
</organism>
<feature type="domain" description="AAA+ ATPase" evidence="18">
    <location>
        <begin position="186"/>
        <end position="325"/>
    </location>
</feature>
<dbReference type="Gene3D" id="1.10.8.60">
    <property type="match status" value="1"/>
</dbReference>
<dbReference type="Pfam" id="PF06480">
    <property type="entry name" value="FtsH_ext"/>
    <property type="match status" value="1"/>
</dbReference>
<dbReference type="InterPro" id="IPR003593">
    <property type="entry name" value="AAA+_ATPase"/>
</dbReference>
<keyword evidence="3 15" id="KW-1003">Cell membrane</keyword>
<dbReference type="FunFam" id="1.10.8.60:FF:000001">
    <property type="entry name" value="ATP-dependent zinc metalloprotease FtsH"/>
    <property type="match status" value="1"/>
</dbReference>
<feature type="binding site" evidence="15">
    <location>
        <begin position="194"/>
        <end position="201"/>
    </location>
    <ligand>
        <name>ATP</name>
        <dbReference type="ChEBI" id="CHEBI:30616"/>
    </ligand>
</feature>
<evidence type="ECO:0000256" key="12">
    <source>
        <dbReference type="ARBA" id="ARBA00023049"/>
    </source>
</evidence>
<comment type="similarity">
    <text evidence="14 15">In the central section; belongs to the AAA ATPase family.</text>
</comment>
<dbReference type="Pfam" id="PF01434">
    <property type="entry name" value="Peptidase_M41"/>
    <property type="match status" value="1"/>
</dbReference>
<dbReference type="EC" id="3.4.24.-" evidence="15"/>
<keyword evidence="20" id="KW-1185">Reference proteome</keyword>
<evidence type="ECO:0000259" key="18">
    <source>
        <dbReference type="SMART" id="SM00382"/>
    </source>
</evidence>
<dbReference type="GO" id="GO:0004222">
    <property type="term" value="F:metalloendopeptidase activity"/>
    <property type="evidence" value="ECO:0007669"/>
    <property type="project" value="InterPro"/>
</dbReference>
<keyword evidence="9 15" id="KW-0862">Zinc</keyword>
<reference evidence="19 20" key="1">
    <citation type="submission" date="2018-08" db="EMBL/GenBank/DDBJ databases">
        <authorList>
            <person name="Lee Y."/>
            <person name="Kakembo D."/>
        </authorList>
    </citation>
    <scope>NUCLEOTIDE SEQUENCE [LARGE SCALE GENOMIC DNA]</scope>
    <source>
        <strain evidence="19 20">JBCS1880</strain>
    </source>
</reference>
<accession>A0AAI8PA49</accession>
<evidence type="ECO:0000256" key="11">
    <source>
        <dbReference type="ARBA" id="ARBA00022989"/>
    </source>
</evidence>
<evidence type="ECO:0000256" key="5">
    <source>
        <dbReference type="ARBA" id="ARBA00022692"/>
    </source>
</evidence>
<dbReference type="SUPFAM" id="SSF140990">
    <property type="entry name" value="FtsH protease domain-like"/>
    <property type="match status" value="1"/>
</dbReference>
<dbReference type="PANTHER" id="PTHR23076:SF97">
    <property type="entry name" value="ATP-DEPENDENT ZINC METALLOPROTEASE YME1L1"/>
    <property type="match status" value="1"/>
</dbReference>
<keyword evidence="7 15" id="KW-0547">Nucleotide-binding</keyword>
<keyword evidence="11 15" id="KW-1133">Transmembrane helix</keyword>
<dbReference type="InterPro" id="IPR003959">
    <property type="entry name" value="ATPase_AAA_core"/>
</dbReference>
<keyword evidence="13 15" id="KW-0472">Membrane</keyword>
<evidence type="ECO:0000256" key="10">
    <source>
        <dbReference type="ARBA" id="ARBA00022840"/>
    </source>
</evidence>
<keyword evidence="8 15" id="KW-0378">Hydrolase</keyword>
<dbReference type="SMART" id="SM00382">
    <property type="entry name" value="AAA"/>
    <property type="match status" value="1"/>
</dbReference>
<proteinExistence type="inferred from homology"/>
<dbReference type="AlphaFoldDB" id="A0AAI8PA49"/>
<dbReference type="InterPro" id="IPR005936">
    <property type="entry name" value="FtsH"/>
</dbReference>
<dbReference type="Pfam" id="PF00004">
    <property type="entry name" value="AAA"/>
    <property type="match status" value="1"/>
</dbReference>
<dbReference type="Gene3D" id="3.30.720.210">
    <property type="match status" value="1"/>
</dbReference>
<dbReference type="NCBIfam" id="TIGR01241">
    <property type="entry name" value="FtsH_fam"/>
    <property type="match status" value="1"/>
</dbReference>
<dbReference type="GO" id="GO:0005886">
    <property type="term" value="C:plasma membrane"/>
    <property type="evidence" value="ECO:0007669"/>
    <property type="project" value="UniProtKB-SubCell"/>
</dbReference>
<evidence type="ECO:0000256" key="2">
    <source>
        <dbReference type="ARBA" id="ARBA00010044"/>
    </source>
</evidence>
<comment type="caution">
    <text evidence="15">Lacks conserved residue(s) required for the propagation of feature annotation.</text>
</comment>
<comment type="similarity">
    <text evidence="2 15">In the C-terminal section; belongs to the peptidase M41 family.</text>
</comment>
<dbReference type="PROSITE" id="PS00674">
    <property type="entry name" value="AAA"/>
    <property type="match status" value="1"/>
</dbReference>
<keyword evidence="10 15" id="KW-0067">ATP-binding</keyword>
<dbReference type="GO" id="GO:0016887">
    <property type="term" value="F:ATP hydrolysis activity"/>
    <property type="evidence" value="ECO:0007669"/>
    <property type="project" value="UniProtKB-UniRule"/>
</dbReference>
<dbReference type="CDD" id="cd19501">
    <property type="entry name" value="RecA-like_FtsH"/>
    <property type="match status" value="1"/>
</dbReference>
<evidence type="ECO:0000256" key="4">
    <source>
        <dbReference type="ARBA" id="ARBA00022670"/>
    </source>
</evidence>
<name>A0AAI8PA49_9PSED</name>
<protein>
    <recommendedName>
        <fullName evidence="15">ATP-dependent zinc metalloprotease FtsH</fullName>
        <ecNumber evidence="15">3.4.24.-</ecNumber>
    </recommendedName>
</protein>
<dbReference type="InterPro" id="IPR000642">
    <property type="entry name" value="Peptidase_M41"/>
</dbReference>
<comment type="similarity">
    <text evidence="16">Belongs to the AAA ATPase family.</text>
</comment>
<dbReference type="GO" id="GO:0008270">
    <property type="term" value="F:zinc ion binding"/>
    <property type="evidence" value="ECO:0007669"/>
    <property type="project" value="UniProtKB-UniRule"/>
</dbReference>
<dbReference type="GO" id="GO:0006508">
    <property type="term" value="P:proteolysis"/>
    <property type="evidence" value="ECO:0007669"/>
    <property type="project" value="UniProtKB-KW"/>
</dbReference>
<evidence type="ECO:0000256" key="15">
    <source>
        <dbReference type="HAMAP-Rule" id="MF_01458"/>
    </source>
</evidence>
<keyword evidence="6 15" id="KW-0479">Metal-binding</keyword>
<dbReference type="GO" id="GO:0030163">
    <property type="term" value="P:protein catabolic process"/>
    <property type="evidence" value="ECO:0007669"/>
    <property type="project" value="UniProtKB-UniRule"/>
</dbReference>
<evidence type="ECO:0000256" key="8">
    <source>
        <dbReference type="ARBA" id="ARBA00022801"/>
    </source>
</evidence>
<dbReference type="InterPro" id="IPR027417">
    <property type="entry name" value="P-loop_NTPase"/>
</dbReference>
<dbReference type="InterPro" id="IPR003960">
    <property type="entry name" value="ATPase_AAA_CS"/>
</dbReference>
<keyword evidence="4 15" id="KW-0645">Protease</keyword>
<gene>
    <name evidence="19" type="primary">hflB</name>
    <name evidence="15" type="synonym">ftsH</name>
    <name evidence="19" type="ORF">DZC75_03025</name>
</gene>
<feature type="active site" evidence="15">
    <location>
        <position position="417"/>
    </location>
</feature>